<dbReference type="Proteomes" id="UP000799767">
    <property type="component" value="Unassembled WGS sequence"/>
</dbReference>
<dbReference type="Gene3D" id="3.60.20.30">
    <property type="entry name" value="(Glycosyl)asparaginase"/>
    <property type="match status" value="1"/>
</dbReference>
<accession>A0A6A6Q717</accession>
<dbReference type="AlphaFoldDB" id="A0A6A6Q717"/>
<dbReference type="GO" id="GO:0005737">
    <property type="term" value="C:cytoplasm"/>
    <property type="evidence" value="ECO:0007669"/>
    <property type="project" value="TreeGrafter"/>
</dbReference>
<dbReference type="GO" id="GO:0004298">
    <property type="term" value="F:threonine-type endopeptidase activity"/>
    <property type="evidence" value="ECO:0007669"/>
    <property type="project" value="InterPro"/>
</dbReference>
<feature type="region of interest" description="Disordered" evidence="3">
    <location>
        <begin position="176"/>
        <end position="207"/>
    </location>
</feature>
<dbReference type="GeneID" id="54471470"/>
<dbReference type="InterPro" id="IPR029055">
    <property type="entry name" value="Ntn_hydrolases_N"/>
</dbReference>
<feature type="region of interest" description="Disordered" evidence="3">
    <location>
        <begin position="224"/>
        <end position="288"/>
    </location>
</feature>
<dbReference type="Pfam" id="PF01112">
    <property type="entry name" value="Asparaginase_2"/>
    <property type="match status" value="2"/>
</dbReference>
<feature type="compositionally biased region" description="Basic and acidic residues" evidence="3">
    <location>
        <begin position="176"/>
        <end position="187"/>
    </location>
</feature>
<dbReference type="OrthoDB" id="77601at2759"/>
<evidence type="ECO:0000256" key="1">
    <source>
        <dbReference type="PIRSR" id="PIRSR600246-1"/>
    </source>
</evidence>
<dbReference type="PANTHER" id="PTHR10188">
    <property type="entry name" value="L-ASPARAGINASE"/>
    <property type="match status" value="1"/>
</dbReference>
<dbReference type="CDD" id="cd04514">
    <property type="entry name" value="Taspase1_like"/>
    <property type="match status" value="2"/>
</dbReference>
<gene>
    <name evidence="4" type="ORF">BDY17DRAFT_243797</name>
</gene>
<dbReference type="SUPFAM" id="SSF56235">
    <property type="entry name" value="N-terminal nucleophile aminohydrolases (Ntn hydrolases)"/>
    <property type="match status" value="1"/>
</dbReference>
<feature type="active site" description="Nucleophile" evidence="1">
    <location>
        <position position="424"/>
    </location>
</feature>
<feature type="compositionally biased region" description="Low complexity" evidence="3">
    <location>
        <begin position="245"/>
        <end position="257"/>
    </location>
</feature>
<protein>
    <submittedName>
        <fullName evidence="4">Nucleophile aminohydrolase</fullName>
    </submittedName>
</protein>
<keyword evidence="4" id="KW-0378">Hydrolase</keyword>
<name>A0A6A6Q717_9PEZI</name>
<evidence type="ECO:0000313" key="4">
    <source>
        <dbReference type="EMBL" id="KAF2488238.1"/>
    </source>
</evidence>
<organism evidence="4 5">
    <name type="scientific">Neohortaea acidophila</name>
    <dbReference type="NCBI Taxonomy" id="245834"/>
    <lineage>
        <taxon>Eukaryota</taxon>
        <taxon>Fungi</taxon>
        <taxon>Dikarya</taxon>
        <taxon>Ascomycota</taxon>
        <taxon>Pezizomycotina</taxon>
        <taxon>Dothideomycetes</taxon>
        <taxon>Dothideomycetidae</taxon>
        <taxon>Mycosphaerellales</taxon>
        <taxon>Teratosphaeriaceae</taxon>
        <taxon>Neohortaea</taxon>
    </lineage>
</organism>
<keyword evidence="5" id="KW-1185">Reference proteome</keyword>
<dbReference type="InterPro" id="IPR000246">
    <property type="entry name" value="Peptidase_T2"/>
</dbReference>
<dbReference type="GO" id="GO:0051604">
    <property type="term" value="P:protein maturation"/>
    <property type="evidence" value="ECO:0007669"/>
    <property type="project" value="TreeGrafter"/>
</dbReference>
<evidence type="ECO:0000256" key="2">
    <source>
        <dbReference type="PIRSR" id="PIRSR600246-3"/>
    </source>
</evidence>
<dbReference type="EMBL" id="MU001631">
    <property type="protein sequence ID" value="KAF2488238.1"/>
    <property type="molecule type" value="Genomic_DNA"/>
</dbReference>
<evidence type="ECO:0000313" key="5">
    <source>
        <dbReference type="Proteomes" id="UP000799767"/>
    </source>
</evidence>
<evidence type="ECO:0000256" key="3">
    <source>
        <dbReference type="SAM" id="MobiDB-lite"/>
    </source>
</evidence>
<feature type="site" description="Cleavage; by autolysis" evidence="2">
    <location>
        <begin position="423"/>
        <end position="424"/>
    </location>
</feature>
<proteinExistence type="predicted"/>
<dbReference type="FunFam" id="3.60.20.30:FF:000007">
    <property type="entry name" value="Similar to threonine aspartase"/>
    <property type="match status" value="1"/>
</dbReference>
<sequence length="608" mass="65564">MFSRRRGHKSNEIACIFVHAGAGYHSQQNENVHLQACNDAAKAAMYLMRNGGSAVDAVEMAIKVLEDREITNAGYGSNLTMDGVVECDAVVVDHFGRSGAAGAVAQIKNPISLARLLLDRTTQTLSLRRVPPNLLVGQGATDFAYEHGMPVLPLDCLISPAASDRWRRWREDLERAERHKKHDEPDRYPLSPYPSQTPLANHPGYSDETERMRRAHTYAMRASVWNEAQPISPPPPDTKELDEASSSSPSKTTSSRSMELSDETDFTSSDRPEEYMDPYGPPGMLENASKNPFNNSTQKMLAPMALGRGGDGRSLFSSPDSDFDMDLPDVARSYKQAVSVGPTARRNVWQDGSSDSDSDSTTLGITIAESNTEPRELHGATLFPMPDRLSNQASSMLQSSANAPLPAPNPSEMADDKEDVITDTVGAVAVDTYGNIACGASSGGIGMKHRGRIGPAALVGIGAAVIPVDEADSERTTVATVTSGTGEHMGTTMAAVTCSDRIYHNVRKAANGGYEECAEDEAIHHFIQKDFMDHPSVRQSHSTGAIGVLSVKKSKDGVYLYFGHNTDSFALASMHSDEAKPVCTMSRSKGGGIIAQGGRAIRYKKRKG</sequence>
<dbReference type="InterPro" id="IPR037464">
    <property type="entry name" value="Taspase1"/>
</dbReference>
<dbReference type="RefSeq" id="XP_033594807.1">
    <property type="nucleotide sequence ID" value="XM_033730468.1"/>
</dbReference>
<reference evidence="4" key="1">
    <citation type="journal article" date="2020" name="Stud. Mycol.">
        <title>101 Dothideomycetes genomes: a test case for predicting lifestyles and emergence of pathogens.</title>
        <authorList>
            <person name="Haridas S."/>
            <person name="Albert R."/>
            <person name="Binder M."/>
            <person name="Bloem J."/>
            <person name="Labutti K."/>
            <person name="Salamov A."/>
            <person name="Andreopoulos B."/>
            <person name="Baker S."/>
            <person name="Barry K."/>
            <person name="Bills G."/>
            <person name="Bluhm B."/>
            <person name="Cannon C."/>
            <person name="Castanera R."/>
            <person name="Culley D."/>
            <person name="Daum C."/>
            <person name="Ezra D."/>
            <person name="Gonzalez J."/>
            <person name="Henrissat B."/>
            <person name="Kuo A."/>
            <person name="Liang C."/>
            <person name="Lipzen A."/>
            <person name="Lutzoni F."/>
            <person name="Magnuson J."/>
            <person name="Mondo S."/>
            <person name="Nolan M."/>
            <person name="Ohm R."/>
            <person name="Pangilinan J."/>
            <person name="Park H.-J."/>
            <person name="Ramirez L."/>
            <person name="Alfaro M."/>
            <person name="Sun H."/>
            <person name="Tritt A."/>
            <person name="Yoshinaga Y."/>
            <person name="Zwiers L.-H."/>
            <person name="Turgeon B."/>
            <person name="Goodwin S."/>
            <person name="Spatafora J."/>
            <person name="Crous P."/>
            <person name="Grigoriev I."/>
        </authorList>
    </citation>
    <scope>NUCLEOTIDE SEQUENCE</scope>
    <source>
        <strain evidence="4">CBS 113389</strain>
    </source>
</reference>
<dbReference type="PANTHER" id="PTHR10188:SF8">
    <property type="entry name" value="THREONINE ASPARTASE 1"/>
    <property type="match status" value="1"/>
</dbReference>
<feature type="region of interest" description="Disordered" evidence="3">
    <location>
        <begin position="393"/>
        <end position="415"/>
    </location>
</feature>